<name>D9WNU4_9ACTN</name>
<dbReference type="HOGENOM" id="CLU_1011622_0_0_11"/>
<proteinExistence type="predicted"/>
<dbReference type="STRING" id="457427.SSOG_05665"/>
<keyword evidence="2" id="KW-1185">Reference proteome</keyword>
<accession>D9WNU4</accession>
<evidence type="ECO:0000313" key="2">
    <source>
        <dbReference type="Proteomes" id="UP000003963"/>
    </source>
</evidence>
<sequence length="275" mass="29802">MGITAGDPVQAEKIVAAYWPTAPSNNALKAAESAGRYGRRRAQLRYSFVERATPDDLAPPMTRMLRGGRGGHVRLKLYLSYLWMQREDAAQGLTFTARAWATLLDLPDPSKAGARRINDAQNWLAEHRFITVEAQPGRPNQVVVLNETGSGDPYIAPGAAAKKEAAASELGAVTHRYVQIPQAFWTNGHLTLLSGAGLAMFLVLLCQRGPANDESALWFSPKEAKNRYDLSEDTRGKGLRELADAGLVTTKRRAINPTDFEGSTCATSTTSSSTG</sequence>
<dbReference type="AlphaFoldDB" id="D9WNU4"/>
<dbReference type="EMBL" id="GG657754">
    <property type="protein sequence ID" value="EFL25951.1"/>
    <property type="molecule type" value="Genomic_DNA"/>
</dbReference>
<protein>
    <submittedName>
        <fullName evidence="1">Uncharacterized protein</fullName>
    </submittedName>
</protein>
<evidence type="ECO:0000313" key="1">
    <source>
        <dbReference type="EMBL" id="EFL25951.1"/>
    </source>
</evidence>
<gene>
    <name evidence="1" type="ORF">SSOG_05665</name>
</gene>
<organism evidence="1 2">
    <name type="scientific">Streptomyces himastatinicus ATCC 53653</name>
    <dbReference type="NCBI Taxonomy" id="457427"/>
    <lineage>
        <taxon>Bacteria</taxon>
        <taxon>Bacillati</taxon>
        <taxon>Actinomycetota</taxon>
        <taxon>Actinomycetes</taxon>
        <taxon>Kitasatosporales</taxon>
        <taxon>Streptomycetaceae</taxon>
        <taxon>Streptomyces</taxon>
        <taxon>Streptomyces violaceusniger group</taxon>
    </lineage>
</organism>
<reference evidence="1 2" key="1">
    <citation type="submission" date="2009-02" db="EMBL/GenBank/DDBJ databases">
        <title>Annotation of Streptomyces hygroscopicus strain ATCC 53653.</title>
        <authorList>
            <consortium name="The Broad Institute Genome Sequencing Platform"/>
            <consortium name="Broad Institute Microbial Sequencing Center"/>
            <person name="Fischbach M."/>
            <person name="Godfrey P."/>
            <person name="Ward D."/>
            <person name="Young S."/>
            <person name="Zeng Q."/>
            <person name="Koehrsen M."/>
            <person name="Alvarado L."/>
            <person name="Berlin A.M."/>
            <person name="Bochicchio J."/>
            <person name="Borenstein D."/>
            <person name="Chapman S.B."/>
            <person name="Chen Z."/>
            <person name="Engels R."/>
            <person name="Freedman E."/>
            <person name="Gellesch M."/>
            <person name="Goldberg J."/>
            <person name="Griggs A."/>
            <person name="Gujja S."/>
            <person name="Heilman E.R."/>
            <person name="Heiman D.I."/>
            <person name="Hepburn T.A."/>
            <person name="Howarth C."/>
            <person name="Jen D."/>
            <person name="Larson L."/>
            <person name="Lewis B."/>
            <person name="Mehta T."/>
            <person name="Park D."/>
            <person name="Pearson M."/>
            <person name="Richards J."/>
            <person name="Roberts A."/>
            <person name="Saif S."/>
            <person name="Shea T.D."/>
            <person name="Shenoy N."/>
            <person name="Sisk P."/>
            <person name="Stolte C."/>
            <person name="Sykes S.N."/>
            <person name="Thomson T."/>
            <person name="Walk T."/>
            <person name="White J."/>
            <person name="Yandava C."/>
            <person name="Straight P."/>
            <person name="Clardy J."/>
            <person name="Hung D."/>
            <person name="Kolter R."/>
            <person name="Mekalanos J."/>
            <person name="Walker S."/>
            <person name="Walsh C.T."/>
            <person name="Wieland-Brown L.C."/>
            <person name="Haas B."/>
            <person name="Nusbaum C."/>
            <person name="Birren B."/>
        </authorList>
    </citation>
    <scope>NUCLEOTIDE SEQUENCE [LARGE SCALE GENOMIC DNA]</scope>
    <source>
        <strain evidence="1 2">ATCC 53653</strain>
    </source>
</reference>
<dbReference type="Proteomes" id="UP000003963">
    <property type="component" value="Unassembled WGS sequence"/>
</dbReference>